<keyword evidence="3" id="KW-1185">Reference proteome</keyword>
<dbReference type="Pfam" id="PF01028">
    <property type="entry name" value="Topoisom_I"/>
    <property type="match status" value="1"/>
</dbReference>
<dbReference type="AlphaFoldDB" id="A0A401ZGZ0"/>
<accession>A0A401ZGZ0</accession>
<dbReference type="Gene3D" id="1.10.132.120">
    <property type="match status" value="1"/>
</dbReference>
<evidence type="ECO:0000259" key="1">
    <source>
        <dbReference type="Pfam" id="PF01028"/>
    </source>
</evidence>
<dbReference type="InterPro" id="IPR011010">
    <property type="entry name" value="DNA_brk_join_enz"/>
</dbReference>
<evidence type="ECO:0000313" key="3">
    <source>
        <dbReference type="Proteomes" id="UP000287224"/>
    </source>
</evidence>
<dbReference type="GO" id="GO:0003677">
    <property type="term" value="F:DNA binding"/>
    <property type="evidence" value="ECO:0007669"/>
    <property type="project" value="InterPro"/>
</dbReference>
<comment type="caution">
    <text evidence="2">The sequence shown here is derived from an EMBL/GenBank/DDBJ whole genome shotgun (WGS) entry which is preliminary data.</text>
</comment>
<name>A0A401ZGZ0_9CHLR</name>
<dbReference type="RefSeq" id="WP_126597047.1">
    <property type="nucleotide sequence ID" value="NZ_BIFQ01000001.1"/>
</dbReference>
<dbReference type="SUPFAM" id="SSF56349">
    <property type="entry name" value="DNA breaking-rejoining enzymes"/>
    <property type="match status" value="1"/>
</dbReference>
<dbReference type="GO" id="GO:0003917">
    <property type="term" value="F:DNA topoisomerase type I (single strand cut, ATP-independent) activity"/>
    <property type="evidence" value="ECO:0007669"/>
    <property type="project" value="InterPro"/>
</dbReference>
<sequence length="87" mass="9690">MRAKDFRTWIGSVIAAQTLLEMGICETEKQGKKNVITAIEKAAEQLGNTPAICRKSYVYPRIIDAYMGGSLCKAIKEHKRATSDEEL</sequence>
<protein>
    <recommendedName>
        <fullName evidence="1">DNA topoisomerase I catalytic core eukaryotic-type domain-containing protein</fullName>
    </recommendedName>
</protein>
<organism evidence="2 3">
    <name type="scientific">Dictyobacter aurantiacus</name>
    <dbReference type="NCBI Taxonomy" id="1936993"/>
    <lineage>
        <taxon>Bacteria</taxon>
        <taxon>Bacillati</taxon>
        <taxon>Chloroflexota</taxon>
        <taxon>Ktedonobacteria</taxon>
        <taxon>Ktedonobacterales</taxon>
        <taxon>Dictyobacteraceae</taxon>
        <taxon>Dictyobacter</taxon>
    </lineage>
</organism>
<reference evidence="3" key="1">
    <citation type="submission" date="2018-12" db="EMBL/GenBank/DDBJ databases">
        <title>Tengunoibacter tsumagoiensis gen. nov., sp. nov., Dictyobacter kobayashii sp. nov., D. alpinus sp. nov., and D. joshuensis sp. nov. and description of Dictyobacteraceae fam. nov. within the order Ktedonobacterales isolated from Tengu-no-mugimeshi.</title>
        <authorList>
            <person name="Wang C.M."/>
            <person name="Zheng Y."/>
            <person name="Sakai Y."/>
            <person name="Toyoda A."/>
            <person name="Minakuchi Y."/>
            <person name="Abe K."/>
            <person name="Yokota A."/>
            <person name="Yabe S."/>
        </authorList>
    </citation>
    <scope>NUCLEOTIDE SEQUENCE [LARGE SCALE GENOMIC DNA]</scope>
    <source>
        <strain evidence="3">S-27</strain>
    </source>
</reference>
<evidence type="ECO:0000313" key="2">
    <source>
        <dbReference type="EMBL" id="GCE06063.1"/>
    </source>
</evidence>
<dbReference type="Proteomes" id="UP000287224">
    <property type="component" value="Unassembled WGS sequence"/>
</dbReference>
<dbReference type="GO" id="GO:0006265">
    <property type="term" value="P:DNA topological change"/>
    <property type="evidence" value="ECO:0007669"/>
    <property type="project" value="InterPro"/>
</dbReference>
<gene>
    <name evidence="2" type="ORF">KDAU_33920</name>
</gene>
<dbReference type="OrthoDB" id="9778962at2"/>
<proteinExistence type="predicted"/>
<dbReference type="EMBL" id="BIFQ01000001">
    <property type="protein sequence ID" value="GCE06063.1"/>
    <property type="molecule type" value="Genomic_DNA"/>
</dbReference>
<feature type="domain" description="DNA topoisomerase I catalytic core eukaryotic-type" evidence="1">
    <location>
        <begin position="3"/>
        <end position="56"/>
    </location>
</feature>
<dbReference type="InterPro" id="IPR013500">
    <property type="entry name" value="TopoI_cat_euk"/>
</dbReference>